<dbReference type="EMBL" id="MU129287">
    <property type="protein sequence ID" value="KAF9503907.1"/>
    <property type="molecule type" value="Genomic_DNA"/>
</dbReference>
<evidence type="ECO:0000313" key="2">
    <source>
        <dbReference type="Proteomes" id="UP000886523"/>
    </source>
</evidence>
<gene>
    <name evidence="1" type="ORF">BS47DRAFT_1369190</name>
</gene>
<dbReference type="AlphaFoldDB" id="A0A9P6ADM2"/>
<name>A0A9P6ADM2_9AGAM</name>
<reference evidence="1" key="1">
    <citation type="journal article" date="2020" name="Nat. Commun.">
        <title>Large-scale genome sequencing of mycorrhizal fungi provides insights into the early evolution of symbiotic traits.</title>
        <authorList>
            <person name="Miyauchi S."/>
            <person name="Kiss E."/>
            <person name="Kuo A."/>
            <person name="Drula E."/>
            <person name="Kohler A."/>
            <person name="Sanchez-Garcia M."/>
            <person name="Morin E."/>
            <person name="Andreopoulos B."/>
            <person name="Barry K.W."/>
            <person name="Bonito G."/>
            <person name="Buee M."/>
            <person name="Carver A."/>
            <person name="Chen C."/>
            <person name="Cichocki N."/>
            <person name="Clum A."/>
            <person name="Culley D."/>
            <person name="Crous P.W."/>
            <person name="Fauchery L."/>
            <person name="Girlanda M."/>
            <person name="Hayes R.D."/>
            <person name="Keri Z."/>
            <person name="LaButti K."/>
            <person name="Lipzen A."/>
            <person name="Lombard V."/>
            <person name="Magnuson J."/>
            <person name="Maillard F."/>
            <person name="Murat C."/>
            <person name="Nolan M."/>
            <person name="Ohm R.A."/>
            <person name="Pangilinan J."/>
            <person name="Pereira M.F."/>
            <person name="Perotto S."/>
            <person name="Peter M."/>
            <person name="Pfister S."/>
            <person name="Riley R."/>
            <person name="Sitrit Y."/>
            <person name="Stielow J.B."/>
            <person name="Szollosi G."/>
            <person name="Zifcakova L."/>
            <person name="Stursova M."/>
            <person name="Spatafora J.W."/>
            <person name="Tedersoo L."/>
            <person name="Vaario L.M."/>
            <person name="Yamada A."/>
            <person name="Yan M."/>
            <person name="Wang P."/>
            <person name="Xu J."/>
            <person name="Bruns T."/>
            <person name="Baldrian P."/>
            <person name="Vilgalys R."/>
            <person name="Dunand C."/>
            <person name="Henrissat B."/>
            <person name="Grigoriev I.V."/>
            <person name="Hibbett D."/>
            <person name="Nagy L.G."/>
            <person name="Martin F.M."/>
        </authorList>
    </citation>
    <scope>NUCLEOTIDE SEQUENCE</scope>
    <source>
        <strain evidence="1">UP504</strain>
    </source>
</reference>
<organism evidence="1 2">
    <name type="scientific">Hydnum rufescens UP504</name>
    <dbReference type="NCBI Taxonomy" id="1448309"/>
    <lineage>
        <taxon>Eukaryota</taxon>
        <taxon>Fungi</taxon>
        <taxon>Dikarya</taxon>
        <taxon>Basidiomycota</taxon>
        <taxon>Agaricomycotina</taxon>
        <taxon>Agaricomycetes</taxon>
        <taxon>Cantharellales</taxon>
        <taxon>Hydnaceae</taxon>
        <taxon>Hydnum</taxon>
    </lineage>
</organism>
<evidence type="ECO:0000313" key="1">
    <source>
        <dbReference type="EMBL" id="KAF9503907.1"/>
    </source>
</evidence>
<protein>
    <submittedName>
        <fullName evidence="1">Uncharacterized protein</fullName>
    </submittedName>
</protein>
<proteinExistence type="predicted"/>
<sequence>MMQSANHGGRGDFLRQWYLCQGYAQWLMQKFLPASCENSGCLVPILASMTNNHQCCFRIGGFGGLPVSLESSEDWNEMGWYTVFAATVLERGPRWFGKEPCLKTTWRNTTNVSPRTGAQLPSCITPHDAIAGFYYHTDGEYYKEQAFSKHW</sequence>
<accession>A0A9P6ADM2</accession>
<dbReference type="Proteomes" id="UP000886523">
    <property type="component" value="Unassembled WGS sequence"/>
</dbReference>
<comment type="caution">
    <text evidence="1">The sequence shown here is derived from an EMBL/GenBank/DDBJ whole genome shotgun (WGS) entry which is preliminary data.</text>
</comment>
<keyword evidence="2" id="KW-1185">Reference proteome</keyword>